<dbReference type="GO" id="GO:0050661">
    <property type="term" value="F:NADP binding"/>
    <property type="evidence" value="ECO:0007669"/>
    <property type="project" value="InterPro"/>
</dbReference>
<feature type="active site" description="Nucleophile" evidence="3">
    <location>
        <position position="154"/>
    </location>
</feature>
<dbReference type="Gene3D" id="3.40.50.720">
    <property type="entry name" value="NAD(P)-binding Rossmann-like Domain"/>
    <property type="match status" value="1"/>
</dbReference>
<feature type="binding site" evidence="5">
    <location>
        <position position="123"/>
    </location>
    <ligand>
        <name>NAD(+)</name>
        <dbReference type="ChEBI" id="CHEBI:57540"/>
    </ligand>
</feature>
<dbReference type="Pfam" id="PF00044">
    <property type="entry name" value="Gp_dh_N"/>
    <property type="match status" value="1"/>
</dbReference>
<evidence type="ECO:0000313" key="9">
    <source>
        <dbReference type="EMBL" id="PIS08837.1"/>
    </source>
</evidence>
<evidence type="ECO:0000256" key="3">
    <source>
        <dbReference type="PIRSR" id="PIRSR000149-1"/>
    </source>
</evidence>
<dbReference type="PRINTS" id="PR00078">
    <property type="entry name" value="G3PDHDRGNASE"/>
</dbReference>
<feature type="binding site" evidence="5">
    <location>
        <position position="81"/>
    </location>
    <ligand>
        <name>NAD(+)</name>
        <dbReference type="ChEBI" id="CHEBI:57540"/>
    </ligand>
</feature>
<comment type="similarity">
    <text evidence="1 7">Belongs to the glyceraldehyde-3-phosphate dehydrogenase family.</text>
</comment>
<name>A0A2H0W875_9BACT</name>
<dbReference type="PANTHER" id="PTHR43148">
    <property type="entry name" value="GLYCERALDEHYDE-3-PHOSPHATE DEHYDROGENASE 2"/>
    <property type="match status" value="1"/>
</dbReference>
<feature type="site" description="Activates thiol group during catalysis" evidence="6">
    <location>
        <position position="181"/>
    </location>
</feature>
<dbReference type="Gene3D" id="3.30.360.10">
    <property type="entry name" value="Dihydrodipicolinate Reductase, domain 2"/>
    <property type="match status" value="1"/>
</dbReference>
<dbReference type="FunFam" id="3.40.50.720:FF:000001">
    <property type="entry name" value="Glyceraldehyde-3-phosphate dehydrogenase"/>
    <property type="match status" value="1"/>
</dbReference>
<keyword evidence="2" id="KW-0560">Oxidoreductase</keyword>
<dbReference type="Proteomes" id="UP000230093">
    <property type="component" value="Unassembled WGS sequence"/>
</dbReference>
<dbReference type="InterPro" id="IPR020831">
    <property type="entry name" value="GlycerAld/Erythrose_P_DH"/>
</dbReference>
<dbReference type="PIRSF" id="PIRSF000149">
    <property type="entry name" value="GAP_DH"/>
    <property type="match status" value="1"/>
</dbReference>
<evidence type="ECO:0000256" key="5">
    <source>
        <dbReference type="PIRSR" id="PIRSR000149-3"/>
    </source>
</evidence>
<comment type="caution">
    <text evidence="9">The sequence shown here is derived from an EMBL/GenBank/DDBJ whole genome shotgun (WGS) entry which is preliminary data.</text>
</comment>
<evidence type="ECO:0000256" key="7">
    <source>
        <dbReference type="RuleBase" id="RU000397"/>
    </source>
</evidence>
<organism evidence="9 10">
    <name type="scientific">Candidatus Beckwithbacteria bacterium CG10_big_fil_rev_8_21_14_0_10_34_10</name>
    <dbReference type="NCBI Taxonomy" id="1974495"/>
    <lineage>
        <taxon>Bacteria</taxon>
        <taxon>Candidatus Beckwithiibacteriota</taxon>
    </lineage>
</organism>
<evidence type="ECO:0000256" key="1">
    <source>
        <dbReference type="ARBA" id="ARBA00007406"/>
    </source>
</evidence>
<feature type="binding site" evidence="5">
    <location>
        <begin position="11"/>
        <end position="12"/>
    </location>
    <ligand>
        <name>NAD(+)</name>
        <dbReference type="ChEBI" id="CHEBI:57540"/>
    </ligand>
</feature>
<protein>
    <submittedName>
        <fullName evidence="9">Type I glyceraldehyde-3-phosphate dehydrogenase</fullName>
    </submittedName>
</protein>
<dbReference type="NCBIfam" id="TIGR01534">
    <property type="entry name" value="GAPDH-I"/>
    <property type="match status" value="1"/>
</dbReference>
<dbReference type="AlphaFoldDB" id="A0A2H0W875"/>
<dbReference type="CDD" id="cd18126">
    <property type="entry name" value="GAPDH_I_C"/>
    <property type="match status" value="1"/>
</dbReference>
<evidence type="ECO:0000313" key="10">
    <source>
        <dbReference type="Proteomes" id="UP000230093"/>
    </source>
</evidence>
<dbReference type="InterPro" id="IPR036291">
    <property type="entry name" value="NAD(P)-bd_dom_sf"/>
</dbReference>
<gene>
    <name evidence="9" type="primary">gap</name>
    <name evidence="9" type="ORF">COT75_05155</name>
</gene>
<dbReference type="Pfam" id="PF02800">
    <property type="entry name" value="Gp_dh_C"/>
    <property type="match status" value="1"/>
</dbReference>
<dbReference type="GO" id="GO:0006006">
    <property type="term" value="P:glucose metabolic process"/>
    <property type="evidence" value="ECO:0007669"/>
    <property type="project" value="InterPro"/>
</dbReference>
<evidence type="ECO:0000256" key="6">
    <source>
        <dbReference type="PIRSR" id="PIRSR000149-4"/>
    </source>
</evidence>
<evidence type="ECO:0000256" key="2">
    <source>
        <dbReference type="ARBA" id="ARBA00023002"/>
    </source>
</evidence>
<accession>A0A2H0W875</accession>
<evidence type="ECO:0000259" key="8">
    <source>
        <dbReference type="SMART" id="SM00846"/>
    </source>
</evidence>
<dbReference type="SMART" id="SM00846">
    <property type="entry name" value="Gp_dh_N"/>
    <property type="match status" value="1"/>
</dbReference>
<dbReference type="GO" id="GO:0016620">
    <property type="term" value="F:oxidoreductase activity, acting on the aldehyde or oxo group of donors, NAD or NADP as acceptor"/>
    <property type="evidence" value="ECO:0007669"/>
    <property type="project" value="InterPro"/>
</dbReference>
<feature type="binding site" evidence="5">
    <location>
        <position position="317"/>
    </location>
    <ligand>
        <name>NAD(+)</name>
        <dbReference type="ChEBI" id="CHEBI:57540"/>
    </ligand>
</feature>
<reference evidence="10" key="1">
    <citation type="submission" date="2017-09" db="EMBL/GenBank/DDBJ databases">
        <title>Depth-based differentiation of microbial function through sediment-hosted aquifers and enrichment of novel symbionts in the deep terrestrial subsurface.</title>
        <authorList>
            <person name="Probst A.J."/>
            <person name="Ladd B."/>
            <person name="Jarett J.K."/>
            <person name="Geller-Mcgrath D.E."/>
            <person name="Sieber C.M.K."/>
            <person name="Emerson J.B."/>
            <person name="Anantharaman K."/>
            <person name="Thomas B.C."/>
            <person name="Malmstrom R."/>
            <person name="Stieglmeier M."/>
            <person name="Klingl A."/>
            <person name="Woyke T."/>
            <person name="Ryan C.M."/>
            <person name="Banfield J.F."/>
        </authorList>
    </citation>
    <scope>NUCLEOTIDE SEQUENCE [LARGE SCALE GENOMIC DNA]</scope>
</reference>
<dbReference type="SUPFAM" id="SSF51735">
    <property type="entry name" value="NAD(P)-binding Rossmann-fold domains"/>
    <property type="match status" value="1"/>
</dbReference>
<dbReference type="EMBL" id="PEZT01000028">
    <property type="protein sequence ID" value="PIS08837.1"/>
    <property type="molecule type" value="Genomic_DNA"/>
</dbReference>
<dbReference type="InterPro" id="IPR006424">
    <property type="entry name" value="Glyceraldehyde-3-P_DH_1"/>
</dbReference>
<evidence type="ECO:0000256" key="4">
    <source>
        <dbReference type="PIRSR" id="PIRSR000149-2"/>
    </source>
</evidence>
<sequence length="333" mass="36812">MINVGINGFGRIGRLILRIILKEYKDKIKVTLINTSGRIDISGWVHLFKYDTAYGKYEGNVNTRGDNLIVDGVSIPITGIREPENISWDKYKTQIVIESTGVFRKETDLKKHFKNGVKRVILSAPPKEGNIPMYVIGVNENKMGKEKIFSCASCTTNCVAPVTKVIEENFGIEKALMSTIHAYTSDQRLLDGSHKDLRRSRSAAQNIIPTTTGAAKATGKVYPQVEGIFDGIAIRVPVITGSLTDFTFLTKKKTSAEKVNQAFQKAAQGKLKGILGTTEEPIVSSDIIGMNYSALVDLPLTKVIGEDLVKVIAWYDNEWGYAKRLVEEILLAI</sequence>
<keyword evidence="5" id="KW-0520">NAD</keyword>
<feature type="binding site" evidence="4">
    <location>
        <begin position="212"/>
        <end position="213"/>
    </location>
    <ligand>
        <name>D-glyceraldehyde 3-phosphate</name>
        <dbReference type="ChEBI" id="CHEBI:59776"/>
    </ligand>
</feature>
<feature type="binding site" evidence="4">
    <location>
        <position position="235"/>
    </location>
    <ligand>
        <name>D-glyceraldehyde 3-phosphate</name>
        <dbReference type="ChEBI" id="CHEBI:59776"/>
    </ligand>
</feature>
<proteinExistence type="inferred from homology"/>
<dbReference type="SUPFAM" id="SSF55347">
    <property type="entry name" value="Glyceraldehyde-3-phosphate dehydrogenase-like, C-terminal domain"/>
    <property type="match status" value="1"/>
</dbReference>
<dbReference type="InterPro" id="IPR020828">
    <property type="entry name" value="GlycerAld_3-P_DH_NAD(P)-bd"/>
</dbReference>
<dbReference type="FunFam" id="3.30.360.10:FF:000002">
    <property type="entry name" value="Glyceraldehyde-3-phosphate dehydrogenase"/>
    <property type="match status" value="1"/>
</dbReference>
<feature type="binding site" evidence="4">
    <location>
        <position position="184"/>
    </location>
    <ligand>
        <name>D-glyceraldehyde 3-phosphate</name>
        <dbReference type="ChEBI" id="CHEBI:59776"/>
    </ligand>
</feature>
<dbReference type="GO" id="GO:0051287">
    <property type="term" value="F:NAD binding"/>
    <property type="evidence" value="ECO:0007669"/>
    <property type="project" value="InterPro"/>
</dbReference>
<dbReference type="CDD" id="cd05214">
    <property type="entry name" value="GAPDH_I_N"/>
    <property type="match status" value="1"/>
</dbReference>
<keyword evidence="5" id="KW-0547">Nucleotide-binding</keyword>
<feature type="binding site" evidence="4">
    <location>
        <begin position="153"/>
        <end position="155"/>
    </location>
    <ligand>
        <name>D-glyceraldehyde 3-phosphate</name>
        <dbReference type="ChEBI" id="CHEBI:59776"/>
    </ligand>
</feature>
<dbReference type="InterPro" id="IPR020829">
    <property type="entry name" value="GlycerAld_3-P_DH_cat"/>
</dbReference>
<feature type="domain" description="Glyceraldehyde 3-phosphate dehydrogenase NAD(P) binding" evidence="8">
    <location>
        <begin position="2"/>
        <end position="154"/>
    </location>
</feature>